<dbReference type="InterPro" id="IPR036890">
    <property type="entry name" value="HATPase_C_sf"/>
</dbReference>
<name>A0ABV4U9R8_9BACT</name>
<keyword evidence="3 6" id="KW-0597">Phosphoprotein</keyword>
<sequence length="704" mass="77160">MTMNPDGTINILLVDDRPGALIALESALADLNQTLVKATSGREALKHVLKTNFAVILLDVHMPGIDGFETARLIRQRKSSRDTPIIFITGHTDELHIAKGYSLGAVDYILAPVRPDVLRAKVGVFVDLFQKTAQVTQQANRLRRRAGQLQELAAASIAINAAQSADRMLQTITDAARDVVGANQSITLFLGEQELGRNSPLAVSSFSEKYADWQGRRLDLAPVAQTLVARSGAATRMTEAQLHQHPDWEIVSKLDMPPMCGGMLAAPFTGHDGRNLGVIYLADAYEGQFTSEDEAILIQLAQIASTAIENILYAEAREANRLKDEFLATLSHELRTPLNAMLGWTRLLREPPTEPEMLDHGLQVIERNVNAQARLIEDLLDISRITSGKLRLEMQPMSLKSVVEAAIDAVKPAADARQIKVHDALPDDAMQMTGDANRLQQVMWNLLSNAIKFTPEAGSVYVEMEVKEGVGHIRIRDTGEGISPELLPHVFERFRQADSTSTRSHGGLGVGLAIVRHIVQMHDGSVEAESAGPNQGATFTVQLPLCYADAEVAEDDAEDKIVDQTLEGVRVLIVDDDCDARELLGQVIRRYHGTAKLVNSAHEALDLFEQWMPDILLSDIAMPDCDGYTLIRRIRASDAPQLRMLPAIALTAHAGERDRTRSLSAGFQVHMAKPVEPVELVAGIVRLLRLDRSATMNSVSVPLE</sequence>
<dbReference type="SUPFAM" id="SSF55781">
    <property type="entry name" value="GAF domain-like"/>
    <property type="match status" value="1"/>
</dbReference>
<dbReference type="Pfam" id="PF00512">
    <property type="entry name" value="HisKA"/>
    <property type="match status" value="1"/>
</dbReference>
<dbReference type="CDD" id="cd16922">
    <property type="entry name" value="HATPase_EvgS-ArcB-TorS-like"/>
    <property type="match status" value="1"/>
</dbReference>
<evidence type="ECO:0000256" key="6">
    <source>
        <dbReference type="PROSITE-ProRule" id="PRU00169"/>
    </source>
</evidence>
<organism evidence="9 10">
    <name type="scientific">Natronomicrosphaera hydrolytica</name>
    <dbReference type="NCBI Taxonomy" id="3242702"/>
    <lineage>
        <taxon>Bacteria</taxon>
        <taxon>Pseudomonadati</taxon>
        <taxon>Planctomycetota</taxon>
        <taxon>Phycisphaerae</taxon>
        <taxon>Phycisphaerales</taxon>
        <taxon>Phycisphaeraceae</taxon>
        <taxon>Natronomicrosphaera</taxon>
    </lineage>
</organism>
<dbReference type="Pfam" id="PF00072">
    <property type="entry name" value="Response_reg"/>
    <property type="match status" value="2"/>
</dbReference>
<dbReference type="InterPro" id="IPR011006">
    <property type="entry name" value="CheY-like_superfamily"/>
</dbReference>
<dbReference type="SMART" id="SM00448">
    <property type="entry name" value="REC"/>
    <property type="match status" value="2"/>
</dbReference>
<feature type="modified residue" description="4-aspartylphosphate" evidence="6">
    <location>
        <position position="619"/>
    </location>
</feature>
<evidence type="ECO:0000256" key="5">
    <source>
        <dbReference type="ARBA" id="ARBA00022777"/>
    </source>
</evidence>
<dbReference type="SUPFAM" id="SSF55874">
    <property type="entry name" value="ATPase domain of HSP90 chaperone/DNA topoisomerase II/histidine kinase"/>
    <property type="match status" value="1"/>
</dbReference>
<dbReference type="InterPro" id="IPR003018">
    <property type="entry name" value="GAF"/>
</dbReference>
<evidence type="ECO:0000256" key="1">
    <source>
        <dbReference type="ARBA" id="ARBA00000085"/>
    </source>
</evidence>
<gene>
    <name evidence="9" type="ORF">ACERK3_18980</name>
</gene>
<comment type="catalytic activity">
    <reaction evidence="1">
        <text>ATP + protein L-histidine = ADP + protein N-phospho-L-histidine.</text>
        <dbReference type="EC" id="2.7.13.3"/>
    </reaction>
</comment>
<dbReference type="InterPro" id="IPR036097">
    <property type="entry name" value="HisK_dim/P_sf"/>
</dbReference>
<dbReference type="Gene3D" id="3.30.450.40">
    <property type="match status" value="1"/>
</dbReference>
<proteinExistence type="predicted"/>
<dbReference type="SMART" id="SM00387">
    <property type="entry name" value="HATPase_c"/>
    <property type="match status" value="1"/>
</dbReference>
<dbReference type="CDD" id="cd00082">
    <property type="entry name" value="HisKA"/>
    <property type="match status" value="1"/>
</dbReference>
<dbReference type="InterPro" id="IPR005467">
    <property type="entry name" value="His_kinase_dom"/>
</dbReference>
<evidence type="ECO:0000259" key="8">
    <source>
        <dbReference type="PROSITE" id="PS50110"/>
    </source>
</evidence>
<dbReference type="Gene3D" id="3.40.50.2300">
    <property type="match status" value="2"/>
</dbReference>
<evidence type="ECO:0000256" key="3">
    <source>
        <dbReference type="ARBA" id="ARBA00022553"/>
    </source>
</evidence>
<dbReference type="SUPFAM" id="SSF47384">
    <property type="entry name" value="Homodimeric domain of signal transducing histidine kinase"/>
    <property type="match status" value="1"/>
</dbReference>
<dbReference type="InterPro" id="IPR003661">
    <property type="entry name" value="HisK_dim/P_dom"/>
</dbReference>
<evidence type="ECO:0000313" key="10">
    <source>
        <dbReference type="Proteomes" id="UP001575105"/>
    </source>
</evidence>
<dbReference type="PANTHER" id="PTHR43547">
    <property type="entry name" value="TWO-COMPONENT HISTIDINE KINASE"/>
    <property type="match status" value="1"/>
</dbReference>
<dbReference type="InterPro" id="IPR029016">
    <property type="entry name" value="GAF-like_dom_sf"/>
</dbReference>
<feature type="domain" description="Response regulatory" evidence="8">
    <location>
        <begin position="570"/>
        <end position="688"/>
    </location>
</feature>
<dbReference type="PRINTS" id="PR00344">
    <property type="entry name" value="BCTRLSENSOR"/>
</dbReference>
<evidence type="ECO:0000313" key="9">
    <source>
        <dbReference type="EMBL" id="MFA9480360.1"/>
    </source>
</evidence>
<dbReference type="PANTHER" id="PTHR43547:SF2">
    <property type="entry name" value="HYBRID SIGNAL TRANSDUCTION HISTIDINE KINASE C"/>
    <property type="match status" value="1"/>
</dbReference>
<protein>
    <recommendedName>
        <fullName evidence="2">histidine kinase</fullName>
        <ecNumber evidence="2">2.7.13.3</ecNumber>
    </recommendedName>
</protein>
<dbReference type="Pfam" id="PF13185">
    <property type="entry name" value="GAF_2"/>
    <property type="match status" value="1"/>
</dbReference>
<evidence type="ECO:0000256" key="4">
    <source>
        <dbReference type="ARBA" id="ARBA00022679"/>
    </source>
</evidence>
<dbReference type="CDD" id="cd17580">
    <property type="entry name" value="REC_2_DhkD-like"/>
    <property type="match status" value="1"/>
</dbReference>
<dbReference type="SMART" id="SM00388">
    <property type="entry name" value="HisKA"/>
    <property type="match status" value="1"/>
</dbReference>
<accession>A0ABV4U9R8</accession>
<dbReference type="Pfam" id="PF02518">
    <property type="entry name" value="HATPase_c"/>
    <property type="match status" value="1"/>
</dbReference>
<feature type="domain" description="Histidine kinase" evidence="7">
    <location>
        <begin position="329"/>
        <end position="547"/>
    </location>
</feature>
<keyword evidence="5" id="KW-0418">Kinase</keyword>
<evidence type="ECO:0000259" key="7">
    <source>
        <dbReference type="PROSITE" id="PS50109"/>
    </source>
</evidence>
<dbReference type="RefSeq" id="WP_425347281.1">
    <property type="nucleotide sequence ID" value="NZ_JBGUBD010000019.1"/>
</dbReference>
<dbReference type="PROSITE" id="PS50110">
    <property type="entry name" value="RESPONSE_REGULATORY"/>
    <property type="match status" value="2"/>
</dbReference>
<dbReference type="EC" id="2.7.13.3" evidence="2"/>
<dbReference type="InterPro" id="IPR001789">
    <property type="entry name" value="Sig_transdc_resp-reg_receiver"/>
</dbReference>
<dbReference type="SUPFAM" id="SSF52172">
    <property type="entry name" value="CheY-like"/>
    <property type="match status" value="2"/>
</dbReference>
<evidence type="ECO:0000256" key="2">
    <source>
        <dbReference type="ARBA" id="ARBA00012438"/>
    </source>
</evidence>
<dbReference type="InterPro" id="IPR003594">
    <property type="entry name" value="HATPase_dom"/>
</dbReference>
<keyword evidence="10" id="KW-1185">Reference proteome</keyword>
<reference evidence="9 10" key="1">
    <citation type="submission" date="2024-08" db="EMBL/GenBank/DDBJ databases">
        <title>Whole-genome sequencing of halo(alkali)philic microorganisms from hypersaline lakes.</title>
        <authorList>
            <person name="Sorokin D.Y."/>
            <person name="Merkel A.Y."/>
            <person name="Messina E."/>
            <person name="Yakimov M."/>
        </authorList>
    </citation>
    <scope>NUCLEOTIDE SEQUENCE [LARGE SCALE GENOMIC DNA]</scope>
    <source>
        <strain evidence="9 10">AB-hyl4</strain>
    </source>
</reference>
<dbReference type="Gene3D" id="1.10.287.130">
    <property type="match status" value="1"/>
</dbReference>
<keyword evidence="4" id="KW-0808">Transferase</keyword>
<feature type="modified residue" description="4-aspartylphosphate" evidence="6">
    <location>
        <position position="59"/>
    </location>
</feature>
<dbReference type="InterPro" id="IPR004358">
    <property type="entry name" value="Sig_transdc_His_kin-like_C"/>
</dbReference>
<dbReference type="Gene3D" id="3.30.565.10">
    <property type="entry name" value="Histidine kinase-like ATPase, C-terminal domain"/>
    <property type="match status" value="1"/>
</dbReference>
<feature type="domain" description="Response regulatory" evidence="8">
    <location>
        <begin position="10"/>
        <end position="126"/>
    </location>
</feature>
<dbReference type="Proteomes" id="UP001575105">
    <property type="component" value="Unassembled WGS sequence"/>
</dbReference>
<dbReference type="EMBL" id="JBGUBD010000019">
    <property type="protein sequence ID" value="MFA9480360.1"/>
    <property type="molecule type" value="Genomic_DNA"/>
</dbReference>
<comment type="caution">
    <text evidence="9">The sequence shown here is derived from an EMBL/GenBank/DDBJ whole genome shotgun (WGS) entry which is preliminary data.</text>
</comment>
<dbReference type="PROSITE" id="PS50109">
    <property type="entry name" value="HIS_KIN"/>
    <property type="match status" value="1"/>
</dbReference>